<feature type="active site" description="Nucleophile" evidence="4">
    <location>
        <position position="65"/>
    </location>
</feature>
<dbReference type="GO" id="GO:0019148">
    <property type="term" value="F:D-cysteine desulfhydrase activity"/>
    <property type="evidence" value="ECO:0007669"/>
    <property type="project" value="TreeGrafter"/>
</dbReference>
<evidence type="ECO:0000256" key="5">
    <source>
        <dbReference type="PIRSR" id="PIRSR006278-2"/>
    </source>
</evidence>
<protein>
    <submittedName>
        <fullName evidence="6">1-aminocyclopropane-1-carboxylate deaminase</fullName>
    </submittedName>
</protein>
<evidence type="ECO:0000313" key="6">
    <source>
        <dbReference type="EMBL" id="REG85499.1"/>
    </source>
</evidence>
<dbReference type="OrthoDB" id="9801249at2"/>
<keyword evidence="3 5" id="KW-0663">Pyridoxal phosphate</keyword>
<evidence type="ECO:0000256" key="2">
    <source>
        <dbReference type="ARBA" id="ARBA00008639"/>
    </source>
</evidence>
<organism evidence="6 7">
    <name type="scientific">Marinomonas pollencensis</name>
    <dbReference type="NCBI Taxonomy" id="491954"/>
    <lineage>
        <taxon>Bacteria</taxon>
        <taxon>Pseudomonadati</taxon>
        <taxon>Pseudomonadota</taxon>
        <taxon>Gammaproteobacteria</taxon>
        <taxon>Oceanospirillales</taxon>
        <taxon>Oceanospirillaceae</taxon>
        <taxon>Marinomonas</taxon>
    </lineage>
</organism>
<proteinExistence type="inferred from homology"/>
<comment type="caution">
    <text evidence="6">The sequence shown here is derived from an EMBL/GenBank/DDBJ whole genome shotgun (WGS) entry which is preliminary data.</text>
</comment>
<gene>
    <name evidence="6" type="ORF">DFP81_10229</name>
</gene>
<dbReference type="InterPro" id="IPR036052">
    <property type="entry name" value="TrpB-like_PALP_sf"/>
</dbReference>
<evidence type="ECO:0000313" key="7">
    <source>
        <dbReference type="Proteomes" id="UP000256542"/>
    </source>
</evidence>
<reference evidence="6 7" key="1">
    <citation type="submission" date="2018-08" db="EMBL/GenBank/DDBJ databases">
        <title>Genomic Encyclopedia of Type Strains, Phase III (KMG-III): the genomes of soil and plant-associated and newly described type strains.</title>
        <authorList>
            <person name="Whitman W."/>
        </authorList>
    </citation>
    <scope>NUCLEOTIDE SEQUENCE [LARGE SCALE GENOMIC DNA]</scope>
    <source>
        <strain evidence="6 7">CECT 7375</strain>
    </source>
</reference>
<dbReference type="AlphaFoldDB" id="A0A3E0DV13"/>
<sequence length="317" mass="34760">MSIIQAVNIPTAWQNADHDCALFVYRGDLEHPHAPGNKWHKLKYHLHAAKQAKAHYLATFGGPYSNHLHAFANTLANTSLPGIAVVRGELQPRLTATLRDVADAGIELWPCTRKDYRLAQRSELVAYINALYQGVYWLPEGGGGILGAKGCRDWAADIDYLDHECDAWLVSSGTGTTAAGLLAADKTPHLHVVSALKGAEAQAEDILSLASLVSDPVLDSASLRHKMTFHSDAHEGGYAKQSQALEAFMRFFASANPELPLDPVYGCKTVFHVVKKIHAGEWPHRRTLFIHTGGLQGWRGYRDTLNPYIASPPDSEK</sequence>
<evidence type="ECO:0000256" key="3">
    <source>
        <dbReference type="ARBA" id="ARBA00022898"/>
    </source>
</evidence>
<dbReference type="Proteomes" id="UP000256542">
    <property type="component" value="Unassembled WGS sequence"/>
</dbReference>
<dbReference type="InterPro" id="IPR027278">
    <property type="entry name" value="ACCD_DCysDesulf"/>
</dbReference>
<name>A0A3E0DV13_9GAMM</name>
<dbReference type="Gene3D" id="3.40.50.1100">
    <property type="match status" value="2"/>
</dbReference>
<dbReference type="SUPFAM" id="SSF53686">
    <property type="entry name" value="Tryptophan synthase beta subunit-like PLP-dependent enzymes"/>
    <property type="match status" value="1"/>
</dbReference>
<keyword evidence="7" id="KW-1185">Reference proteome</keyword>
<accession>A0A3E0DV13</accession>
<dbReference type="PIRSF" id="PIRSF006278">
    <property type="entry name" value="ACCD_DCysDesulf"/>
    <property type="match status" value="1"/>
</dbReference>
<dbReference type="EMBL" id="QUNG01000002">
    <property type="protein sequence ID" value="REG85499.1"/>
    <property type="molecule type" value="Genomic_DNA"/>
</dbReference>
<evidence type="ECO:0000256" key="4">
    <source>
        <dbReference type="PIRSR" id="PIRSR006278-1"/>
    </source>
</evidence>
<dbReference type="PANTHER" id="PTHR43780:SF2">
    <property type="entry name" value="1-AMINOCYCLOPROPANE-1-CARBOXYLATE DEAMINASE-RELATED"/>
    <property type="match status" value="1"/>
</dbReference>
<comment type="similarity">
    <text evidence="2">Belongs to the ACC deaminase/D-cysteine desulfhydrase family.</text>
</comment>
<dbReference type="PANTHER" id="PTHR43780">
    <property type="entry name" value="1-AMINOCYCLOPROPANE-1-CARBOXYLATE DEAMINASE-RELATED"/>
    <property type="match status" value="1"/>
</dbReference>
<feature type="modified residue" description="N6-(pyridoxal phosphate)lysine" evidence="5">
    <location>
        <position position="38"/>
    </location>
</feature>
<evidence type="ECO:0000256" key="1">
    <source>
        <dbReference type="ARBA" id="ARBA00001933"/>
    </source>
</evidence>
<comment type="cofactor">
    <cofactor evidence="1">
        <name>pyridoxal 5'-phosphate</name>
        <dbReference type="ChEBI" id="CHEBI:597326"/>
    </cofactor>
</comment>
<dbReference type="RefSeq" id="WP_115896307.1">
    <property type="nucleotide sequence ID" value="NZ_QUNG01000002.1"/>
</dbReference>